<dbReference type="EMBL" id="QMDL01000003">
    <property type="protein sequence ID" value="RMJ02819.1"/>
    <property type="molecule type" value="Genomic_DNA"/>
</dbReference>
<dbReference type="AlphaFoldDB" id="A0A3M2RCH8"/>
<comment type="caution">
    <text evidence="1">The sequence shown here is derived from an EMBL/GenBank/DDBJ whole genome shotgun (WGS) entry which is preliminary data.</text>
</comment>
<evidence type="ECO:0000313" key="1">
    <source>
        <dbReference type="EMBL" id="RMJ02819.1"/>
    </source>
</evidence>
<reference evidence="1 2" key="1">
    <citation type="submission" date="2018-08" db="EMBL/GenBank/DDBJ databases">
        <title>Whole Genome Sequence of the Moderate Halophilic Marine Bacterium Marinobacter litoralis Sw-45.</title>
        <authorList>
            <person name="Musa H."/>
        </authorList>
    </citation>
    <scope>NUCLEOTIDE SEQUENCE [LARGE SCALE GENOMIC DNA]</scope>
    <source>
        <strain evidence="1 2">Sw-45</strain>
    </source>
</reference>
<organism evidence="1 2">
    <name type="scientific">Marinobacter litoralis</name>
    <dbReference type="NCBI Taxonomy" id="187981"/>
    <lineage>
        <taxon>Bacteria</taxon>
        <taxon>Pseudomonadati</taxon>
        <taxon>Pseudomonadota</taxon>
        <taxon>Gammaproteobacteria</taxon>
        <taxon>Pseudomonadales</taxon>
        <taxon>Marinobacteraceae</taxon>
        <taxon>Marinobacter</taxon>
    </lineage>
</organism>
<protein>
    <submittedName>
        <fullName evidence="1">Uncharacterized protein</fullName>
    </submittedName>
</protein>
<keyword evidence="2" id="KW-1185">Reference proteome</keyword>
<sequence>MTIMRFQHSISTIAGCPVGQTQRAMVKDI</sequence>
<dbReference type="Proteomes" id="UP000265903">
    <property type="component" value="Unassembled WGS sequence"/>
</dbReference>
<accession>A0A3M2RCH8</accession>
<evidence type="ECO:0000313" key="2">
    <source>
        <dbReference type="Proteomes" id="UP000265903"/>
    </source>
</evidence>
<gene>
    <name evidence="1" type="ORF">DOQ08_02283</name>
</gene>
<proteinExistence type="predicted"/>
<name>A0A3M2RCH8_9GAMM</name>
<dbReference type="PROSITE" id="PS51257">
    <property type="entry name" value="PROKAR_LIPOPROTEIN"/>
    <property type="match status" value="1"/>
</dbReference>